<sequence length="91" mass="9552">MITKTRAITASVSSQTAPRVSPVTPPIFLRQKKANKAVTSNTAKTARIPCGPAAAQEIPLKTNRAAKALSRACCVSNASLNRLPNPPSDRA</sequence>
<protein>
    <submittedName>
        <fullName evidence="2">Uncharacterized protein</fullName>
    </submittedName>
</protein>
<feature type="region of interest" description="Disordered" evidence="1">
    <location>
        <begin position="1"/>
        <end position="25"/>
    </location>
</feature>
<reference evidence="2 3" key="1">
    <citation type="submission" date="2017-01" db="EMBL/GenBank/DDBJ databases">
        <title>The cable genome- insights into the physiology and evolution of filamentous bacteria capable of sulfide oxidation via long distance electron transfer.</title>
        <authorList>
            <person name="Schreiber L."/>
            <person name="Bjerg J.T."/>
            <person name="Boggild A."/>
            <person name="Van De Vossenberg J."/>
            <person name="Meysman F."/>
            <person name="Nielsen L.P."/>
            <person name="Schramm A."/>
            <person name="Kjeldsen K.U."/>
        </authorList>
    </citation>
    <scope>NUCLEOTIDE SEQUENCE [LARGE SCALE GENOMIC DNA]</scope>
    <source>
        <strain evidence="2">MCF</strain>
    </source>
</reference>
<proteinExistence type="predicted"/>
<organism evidence="2 3">
    <name type="scientific">Candidatus Electrothrix aarhusensis</name>
    <dbReference type="NCBI Taxonomy" id="1859131"/>
    <lineage>
        <taxon>Bacteria</taxon>
        <taxon>Pseudomonadati</taxon>
        <taxon>Thermodesulfobacteriota</taxon>
        <taxon>Desulfobulbia</taxon>
        <taxon>Desulfobulbales</taxon>
        <taxon>Desulfobulbaceae</taxon>
        <taxon>Candidatus Electrothrix</taxon>
    </lineage>
</organism>
<gene>
    <name evidence="2" type="ORF">H206_06164</name>
</gene>
<accession>A0A444J377</accession>
<name>A0A444J377_9BACT</name>
<evidence type="ECO:0000256" key="1">
    <source>
        <dbReference type="SAM" id="MobiDB-lite"/>
    </source>
</evidence>
<evidence type="ECO:0000313" key="3">
    <source>
        <dbReference type="Proteomes" id="UP000287853"/>
    </source>
</evidence>
<dbReference type="AlphaFoldDB" id="A0A444J377"/>
<feature type="compositionally biased region" description="Polar residues" evidence="1">
    <location>
        <begin position="1"/>
        <end position="18"/>
    </location>
</feature>
<comment type="caution">
    <text evidence="2">The sequence shown here is derived from an EMBL/GenBank/DDBJ whole genome shotgun (WGS) entry which is preliminary data.</text>
</comment>
<keyword evidence="3" id="KW-1185">Reference proteome</keyword>
<evidence type="ECO:0000313" key="2">
    <source>
        <dbReference type="EMBL" id="RWX47637.1"/>
    </source>
</evidence>
<dbReference type="Proteomes" id="UP000287853">
    <property type="component" value="Unassembled WGS sequence"/>
</dbReference>
<dbReference type="EMBL" id="MTKO01000030">
    <property type="protein sequence ID" value="RWX47637.1"/>
    <property type="molecule type" value="Genomic_DNA"/>
</dbReference>